<evidence type="ECO:0000256" key="2">
    <source>
        <dbReference type="ARBA" id="ARBA00022692"/>
    </source>
</evidence>
<comment type="similarity">
    <text evidence="6">Belongs to the 4-toluene sulfonate uptake permease (TSUP) (TC 2.A.102) family.</text>
</comment>
<feature type="transmembrane region" description="Helical" evidence="6">
    <location>
        <begin position="215"/>
        <end position="235"/>
    </location>
</feature>
<dbReference type="GO" id="GO:0005886">
    <property type="term" value="C:plasma membrane"/>
    <property type="evidence" value="ECO:0007669"/>
    <property type="project" value="UniProtKB-SubCell"/>
</dbReference>
<feature type="transmembrane region" description="Helical" evidence="6">
    <location>
        <begin position="113"/>
        <end position="131"/>
    </location>
</feature>
<dbReference type="Gene3D" id="3.40.250.10">
    <property type="entry name" value="Rhodanese-like domain"/>
    <property type="match status" value="2"/>
</dbReference>
<dbReference type="InterPro" id="IPR001763">
    <property type="entry name" value="Rhodanese-like_dom"/>
</dbReference>
<sequence>MGYEELLGYTGALLIGMIIGLLGGGGSILTVPLLVYLLHYNPITATAYSLFVVGVSSLFGTVQKYRKGLVDFKTGLAFCFPSFMAVYLSRRYLVPFLPETIIEFQGYTVSKDMLIMVFFATVMFLASISMIRDQKGNPDTYANKKQPYYKTFLQGIIIGLVTGFIGAGGGFLYVPALALWARLPMKTAVGTSLVIVTINSLVGFSGDVQTLDIEWSFLLSFSAFTIAGTLIGGKLSQFASGRHLKKGFGILILLMSIFIISKEVIRKETNEVTTPENTKLLSLKKSKSMNIEQIYTGCLAQGAYYIESDGEVAIIDPLRETQPYIDRAEREGATIKYVFETHFHADFVSGHIDLAEKTGATIVYGPNARTAYDIYSAKDGEEFKIGKVTIKVLHTPGHTLESTTYLLIDENGKHHAIFTGDTLFLGDVGRPDLAIKQDITKEDLAGMLYDSLREKIMPLADDVIVYPAHGAGSACGKNLSKETVDLLGNQKKTNYALRADMSKEEFVKEVLEGIMPAPQYFAKNAMMNKEGYQSFDSILQKGNIPLNPEDFEAMANHESALVLDVRNQEDFVKEHIPNAIFIGLNGSFAPWVGALIKDLDQPIILVAPEGKSEEAVTRLSRVGYDNTLGYLEGGMEAWKKAGKETDSIRSISADALEKEYNGEITILDVRKPGEYSAEHLENAVSFPLDFINEEMSAINKDQSYYVHCAGGYRSVIATSILKARGFDKLTDIAGGYKDIKETGMKRTDYVCPSTLK</sequence>
<dbReference type="PANTHER" id="PTHR43084:SF1">
    <property type="entry name" value="PERSULFIDE DIOXYGENASE ETHE1, MITOCHONDRIAL"/>
    <property type="match status" value="1"/>
</dbReference>
<dbReference type="Pfam" id="PF01925">
    <property type="entry name" value="TauE"/>
    <property type="match status" value="1"/>
</dbReference>
<dbReference type="GO" id="GO:0046872">
    <property type="term" value="F:metal ion binding"/>
    <property type="evidence" value="ECO:0007669"/>
    <property type="project" value="UniProtKB-KW"/>
</dbReference>
<keyword evidence="9" id="KW-1185">Reference proteome</keyword>
<dbReference type="EMBL" id="SSMC01000003">
    <property type="protein sequence ID" value="THD66433.1"/>
    <property type="molecule type" value="Genomic_DNA"/>
</dbReference>
<keyword evidence="2 6" id="KW-0812">Transmembrane</keyword>
<dbReference type="InterPro" id="IPR036866">
    <property type="entry name" value="RibonucZ/Hydroxyglut_hydro"/>
</dbReference>
<dbReference type="GO" id="GO:0016787">
    <property type="term" value="F:hydrolase activity"/>
    <property type="evidence" value="ECO:0007669"/>
    <property type="project" value="UniProtKB-KW"/>
</dbReference>
<dbReference type="InterPro" id="IPR001279">
    <property type="entry name" value="Metallo-B-lactamas"/>
</dbReference>
<evidence type="ECO:0000259" key="7">
    <source>
        <dbReference type="PROSITE" id="PS50206"/>
    </source>
</evidence>
<keyword evidence="3" id="KW-0479">Metal-binding</keyword>
<evidence type="ECO:0000256" key="4">
    <source>
        <dbReference type="ARBA" id="ARBA00022989"/>
    </source>
</evidence>
<evidence type="ECO:0000256" key="1">
    <source>
        <dbReference type="ARBA" id="ARBA00004141"/>
    </source>
</evidence>
<dbReference type="CDD" id="cd07724">
    <property type="entry name" value="POD-like_MBL-fold"/>
    <property type="match status" value="1"/>
</dbReference>
<dbReference type="GO" id="GO:0006749">
    <property type="term" value="P:glutathione metabolic process"/>
    <property type="evidence" value="ECO:0007669"/>
    <property type="project" value="InterPro"/>
</dbReference>
<feature type="transmembrane region" description="Helical" evidence="6">
    <location>
        <begin position="74"/>
        <end position="93"/>
    </location>
</feature>
<dbReference type="FunFam" id="3.60.15.10:FF:000030">
    <property type="entry name" value="Metallo-beta-lactamase family protein"/>
    <property type="match status" value="1"/>
</dbReference>
<dbReference type="GO" id="GO:0070813">
    <property type="term" value="P:hydrogen sulfide metabolic process"/>
    <property type="evidence" value="ECO:0007669"/>
    <property type="project" value="TreeGrafter"/>
</dbReference>
<feature type="transmembrane region" description="Helical" evidence="6">
    <location>
        <begin position="152"/>
        <end position="174"/>
    </location>
</feature>
<dbReference type="OrthoDB" id="9784009at2"/>
<accession>A0A4S3M0J0</accession>
<comment type="subcellular location">
    <subcellularLocation>
        <location evidence="6">Cell membrane</location>
        <topology evidence="6">Multi-pass membrane protein</topology>
    </subcellularLocation>
    <subcellularLocation>
        <location evidence="1">Membrane</location>
        <topology evidence="1">Multi-pass membrane protein</topology>
    </subcellularLocation>
</comment>
<dbReference type="GO" id="GO:0050313">
    <property type="term" value="F:sulfur dioxygenase activity"/>
    <property type="evidence" value="ECO:0007669"/>
    <property type="project" value="InterPro"/>
</dbReference>
<dbReference type="AlphaFoldDB" id="A0A4S3M0J0"/>
<feature type="transmembrane region" description="Helical" evidence="6">
    <location>
        <begin position="12"/>
        <end position="37"/>
    </location>
</feature>
<evidence type="ECO:0000313" key="8">
    <source>
        <dbReference type="EMBL" id="THD66433.1"/>
    </source>
</evidence>
<name>A0A4S3M0J0_9FLAO</name>
<reference evidence="8 9" key="1">
    <citation type="submission" date="2019-04" db="EMBL/GenBank/DDBJ databases">
        <title>Draft genome sequence of Robertkochia marina CC-AMO-30D.</title>
        <authorList>
            <person name="Hameed A."/>
            <person name="Lin S.-Y."/>
            <person name="Shahina M."/>
            <person name="Lai W.-A."/>
            <person name="Young C.-C."/>
        </authorList>
    </citation>
    <scope>NUCLEOTIDE SEQUENCE [LARGE SCALE GENOMIC DNA]</scope>
    <source>
        <strain evidence="8 9">CC-AMO-30D</strain>
    </source>
</reference>
<dbReference type="Pfam" id="PF00753">
    <property type="entry name" value="Lactamase_B"/>
    <property type="match status" value="1"/>
</dbReference>
<dbReference type="PROSITE" id="PS50206">
    <property type="entry name" value="RHODANESE_3"/>
    <property type="match status" value="2"/>
</dbReference>
<evidence type="ECO:0000256" key="3">
    <source>
        <dbReference type="ARBA" id="ARBA00022723"/>
    </source>
</evidence>
<dbReference type="SMART" id="SM00849">
    <property type="entry name" value="Lactamase_B"/>
    <property type="match status" value="1"/>
</dbReference>
<evidence type="ECO:0000256" key="6">
    <source>
        <dbReference type="RuleBase" id="RU363041"/>
    </source>
</evidence>
<dbReference type="SUPFAM" id="SSF56281">
    <property type="entry name" value="Metallo-hydrolase/oxidoreductase"/>
    <property type="match status" value="1"/>
</dbReference>
<dbReference type="SMART" id="SM00450">
    <property type="entry name" value="RHOD"/>
    <property type="match status" value="2"/>
</dbReference>
<comment type="caution">
    <text evidence="8">The sequence shown here is derived from an EMBL/GenBank/DDBJ whole genome shotgun (WGS) entry which is preliminary data.</text>
</comment>
<feature type="transmembrane region" description="Helical" evidence="6">
    <location>
        <begin position="43"/>
        <end position="62"/>
    </location>
</feature>
<organism evidence="8 9">
    <name type="scientific">Robertkochia marina</name>
    <dbReference type="NCBI Taxonomy" id="1227945"/>
    <lineage>
        <taxon>Bacteria</taxon>
        <taxon>Pseudomonadati</taxon>
        <taxon>Bacteroidota</taxon>
        <taxon>Flavobacteriia</taxon>
        <taxon>Flavobacteriales</taxon>
        <taxon>Flavobacteriaceae</taxon>
        <taxon>Robertkochia</taxon>
    </lineage>
</organism>
<dbReference type="InterPro" id="IPR036873">
    <property type="entry name" value="Rhodanese-like_dom_sf"/>
</dbReference>
<dbReference type="Pfam" id="PF00581">
    <property type="entry name" value="Rhodanese"/>
    <property type="match status" value="2"/>
</dbReference>
<protein>
    <recommendedName>
        <fullName evidence="6">Probable membrane transporter protein</fullName>
    </recommendedName>
</protein>
<dbReference type="InterPro" id="IPR044528">
    <property type="entry name" value="POD-like_MBL-fold"/>
</dbReference>
<keyword evidence="6" id="KW-1003">Cell membrane</keyword>
<gene>
    <name evidence="8" type="ORF">E7Z59_11540</name>
</gene>
<keyword evidence="5 6" id="KW-0472">Membrane</keyword>
<dbReference type="InterPro" id="IPR002781">
    <property type="entry name" value="TM_pro_TauE-like"/>
</dbReference>
<dbReference type="Gene3D" id="3.60.15.10">
    <property type="entry name" value="Ribonuclease Z/Hydroxyacylglutathione hydrolase-like"/>
    <property type="match status" value="1"/>
</dbReference>
<dbReference type="Proteomes" id="UP000305939">
    <property type="component" value="Unassembled WGS sequence"/>
</dbReference>
<dbReference type="CDD" id="cd00158">
    <property type="entry name" value="RHOD"/>
    <property type="match status" value="2"/>
</dbReference>
<evidence type="ECO:0000313" key="9">
    <source>
        <dbReference type="Proteomes" id="UP000305939"/>
    </source>
</evidence>
<feature type="domain" description="Rhodanese" evidence="7">
    <location>
        <begin position="556"/>
        <end position="647"/>
    </location>
</feature>
<dbReference type="PANTHER" id="PTHR43084">
    <property type="entry name" value="PERSULFIDE DIOXYGENASE ETHE1"/>
    <property type="match status" value="1"/>
</dbReference>
<keyword evidence="4 6" id="KW-1133">Transmembrane helix</keyword>
<feature type="domain" description="Rhodanese" evidence="7">
    <location>
        <begin position="660"/>
        <end position="748"/>
    </location>
</feature>
<evidence type="ECO:0000256" key="5">
    <source>
        <dbReference type="ARBA" id="ARBA00023136"/>
    </source>
</evidence>
<keyword evidence="8" id="KW-0378">Hydrolase</keyword>
<dbReference type="InterPro" id="IPR051682">
    <property type="entry name" value="Mito_Persulfide_Diox"/>
</dbReference>
<proteinExistence type="inferred from homology"/>
<dbReference type="SUPFAM" id="SSF52821">
    <property type="entry name" value="Rhodanese/Cell cycle control phosphatase"/>
    <property type="match status" value="2"/>
</dbReference>